<dbReference type="Pfam" id="PF09719">
    <property type="entry name" value="C_GCAxxG_C_C"/>
    <property type="match status" value="1"/>
</dbReference>
<sequence>MDKIGRAQALRNDERVHYNCCQAVLVPFAAECGMSEDAAFRLGANFGSGMRHGGTCGVITGSLMVLGMLGKGEEESRRFLQAFTEEKGCLTCAELLQKDMDAGIPRKTGCDGNVRSAVALVEEILKD</sequence>
<reference evidence="1" key="1">
    <citation type="submission" date="2016-04" db="EMBL/GenBank/DDBJ databases">
        <authorList>
            <person name="Evans L.H."/>
            <person name="Alamgir A."/>
            <person name="Owens N."/>
            <person name="Weber N.D."/>
            <person name="Virtaneva K."/>
            <person name="Barbian K."/>
            <person name="Babar A."/>
            <person name="Rosenke K."/>
        </authorList>
    </citation>
    <scope>NUCLEOTIDE SEQUENCE</scope>
    <source>
        <strain evidence="1">86</strain>
    </source>
</reference>
<gene>
    <name evidence="1" type="ORF">KL86CLO1_10383</name>
</gene>
<dbReference type="AlphaFoldDB" id="A0A212J292"/>
<evidence type="ECO:0000313" key="1">
    <source>
        <dbReference type="EMBL" id="SBV93464.1"/>
    </source>
</evidence>
<dbReference type="EMBL" id="FLUN01000001">
    <property type="protein sequence ID" value="SBV93464.1"/>
    <property type="molecule type" value="Genomic_DNA"/>
</dbReference>
<accession>A0A212J292</accession>
<protein>
    <submittedName>
        <fullName evidence="1">Oxidoreductase</fullName>
    </submittedName>
</protein>
<proteinExistence type="predicted"/>
<organism evidence="1">
    <name type="scientific">uncultured Eubacteriales bacterium</name>
    <dbReference type="NCBI Taxonomy" id="172733"/>
    <lineage>
        <taxon>Bacteria</taxon>
        <taxon>Bacillati</taxon>
        <taxon>Bacillota</taxon>
        <taxon>Clostridia</taxon>
        <taxon>Eubacteriales</taxon>
        <taxon>environmental samples</taxon>
    </lineage>
</organism>
<name>A0A212J292_9FIRM</name>
<dbReference type="InterPro" id="IPR010181">
    <property type="entry name" value="CGCAxxGCC_motif"/>
</dbReference>